<evidence type="ECO:0000313" key="2">
    <source>
        <dbReference type="EMBL" id="PBK89370.1"/>
    </source>
</evidence>
<accession>A0A2H3D5K4</accession>
<organism evidence="2 3">
    <name type="scientific">Armillaria gallica</name>
    <name type="common">Bulbous honey fungus</name>
    <name type="synonym">Armillaria bulbosa</name>
    <dbReference type="NCBI Taxonomy" id="47427"/>
    <lineage>
        <taxon>Eukaryota</taxon>
        <taxon>Fungi</taxon>
        <taxon>Dikarya</taxon>
        <taxon>Basidiomycota</taxon>
        <taxon>Agaricomycotina</taxon>
        <taxon>Agaricomycetes</taxon>
        <taxon>Agaricomycetidae</taxon>
        <taxon>Agaricales</taxon>
        <taxon>Marasmiineae</taxon>
        <taxon>Physalacriaceae</taxon>
        <taxon>Armillaria</taxon>
    </lineage>
</organism>
<evidence type="ECO:0000256" key="1">
    <source>
        <dbReference type="SAM" id="SignalP"/>
    </source>
</evidence>
<feature type="signal peptide" evidence="1">
    <location>
        <begin position="1"/>
        <end position="16"/>
    </location>
</feature>
<keyword evidence="3" id="KW-1185">Reference proteome</keyword>
<reference evidence="3" key="1">
    <citation type="journal article" date="2017" name="Nat. Ecol. Evol.">
        <title>Genome expansion and lineage-specific genetic innovations in the forest pathogenic fungi Armillaria.</title>
        <authorList>
            <person name="Sipos G."/>
            <person name="Prasanna A.N."/>
            <person name="Walter M.C."/>
            <person name="O'Connor E."/>
            <person name="Balint B."/>
            <person name="Krizsan K."/>
            <person name="Kiss B."/>
            <person name="Hess J."/>
            <person name="Varga T."/>
            <person name="Slot J."/>
            <person name="Riley R."/>
            <person name="Boka B."/>
            <person name="Rigling D."/>
            <person name="Barry K."/>
            <person name="Lee J."/>
            <person name="Mihaltcheva S."/>
            <person name="LaButti K."/>
            <person name="Lipzen A."/>
            <person name="Waldron R."/>
            <person name="Moloney N.M."/>
            <person name="Sperisen C."/>
            <person name="Kredics L."/>
            <person name="Vagvoelgyi C."/>
            <person name="Patrignani A."/>
            <person name="Fitzpatrick D."/>
            <person name="Nagy I."/>
            <person name="Doyle S."/>
            <person name="Anderson J.B."/>
            <person name="Grigoriev I.V."/>
            <person name="Gueldener U."/>
            <person name="Muensterkoetter M."/>
            <person name="Nagy L.G."/>
        </authorList>
    </citation>
    <scope>NUCLEOTIDE SEQUENCE [LARGE SCALE GENOMIC DNA]</scope>
    <source>
        <strain evidence="3">Ar21-2</strain>
    </source>
</reference>
<dbReference type="EMBL" id="KZ293669">
    <property type="protein sequence ID" value="PBK89370.1"/>
    <property type="molecule type" value="Genomic_DNA"/>
</dbReference>
<gene>
    <name evidence="2" type="ORF">ARMGADRAFT_1083896</name>
</gene>
<feature type="chain" id="PRO_5013601495" evidence="1">
    <location>
        <begin position="17"/>
        <end position="207"/>
    </location>
</feature>
<keyword evidence="1" id="KW-0732">Signal</keyword>
<protein>
    <submittedName>
        <fullName evidence="2">Uncharacterized protein</fullName>
    </submittedName>
</protein>
<dbReference type="InParanoid" id="A0A2H3D5K4"/>
<sequence length="207" mass="22618">MSRLSILICIFCHTFAMTLLLNSGRASPYILPVVYHLPELGSLCCGGDFLSSWVPGYAAHPCKIDLRRRTNSDIPLVCVNLLTSCPCSIKRCHRLPSVLINESLSDGNRNTTSHAESVYEVYMPPSALYRNCDSLVDLYGAQSDWIYQGSATGEPPDNSTTVSPASVLSRGITSTLSSDYPLSMRVARYWFSNASTTVEAGAIVRVL</sequence>
<name>A0A2H3D5K4_ARMGA</name>
<proteinExistence type="predicted"/>
<dbReference type="Proteomes" id="UP000217790">
    <property type="component" value="Unassembled WGS sequence"/>
</dbReference>
<dbReference type="AlphaFoldDB" id="A0A2H3D5K4"/>
<evidence type="ECO:0000313" key="3">
    <source>
        <dbReference type="Proteomes" id="UP000217790"/>
    </source>
</evidence>